<comment type="caution">
    <text evidence="1">The sequence shown here is derived from an EMBL/GenBank/DDBJ whole genome shotgun (WGS) entry which is preliminary data.</text>
</comment>
<dbReference type="RefSeq" id="WP_129324321.1">
    <property type="nucleotide sequence ID" value="NZ_QJSL01000009.1"/>
</dbReference>
<gene>
    <name evidence="1" type="ORF">DM877_11670</name>
</gene>
<dbReference type="NCBIfam" id="NF045617">
    <property type="entry name" value="mostly_LP"/>
    <property type="match status" value="1"/>
</dbReference>
<dbReference type="InterPro" id="IPR054657">
    <property type="entry name" value="T6SS_periplasmic_put"/>
</dbReference>
<evidence type="ECO:0000313" key="1">
    <source>
        <dbReference type="EMBL" id="RXW29052.1"/>
    </source>
</evidence>
<dbReference type="AlphaFoldDB" id="A0A4Q2E9T4"/>
<dbReference type="PROSITE" id="PS51257">
    <property type="entry name" value="PROKAR_LIPOPROTEIN"/>
    <property type="match status" value="1"/>
</dbReference>
<accession>A0A4Q2E9T4</accession>
<evidence type="ECO:0008006" key="3">
    <source>
        <dbReference type="Google" id="ProtNLM"/>
    </source>
</evidence>
<dbReference type="Proteomes" id="UP000290875">
    <property type="component" value="Unassembled WGS sequence"/>
</dbReference>
<evidence type="ECO:0000313" key="2">
    <source>
        <dbReference type="Proteomes" id="UP000290875"/>
    </source>
</evidence>
<proteinExistence type="predicted"/>
<protein>
    <recommendedName>
        <fullName evidence="3">Lipoprotein</fullName>
    </recommendedName>
</protein>
<organism evidence="1 2">
    <name type="scientific">Enterobacter cloacae</name>
    <dbReference type="NCBI Taxonomy" id="550"/>
    <lineage>
        <taxon>Bacteria</taxon>
        <taxon>Pseudomonadati</taxon>
        <taxon>Pseudomonadota</taxon>
        <taxon>Gammaproteobacteria</taxon>
        <taxon>Enterobacterales</taxon>
        <taxon>Enterobacteriaceae</taxon>
        <taxon>Enterobacter</taxon>
        <taxon>Enterobacter cloacae complex</taxon>
    </lineage>
</organism>
<dbReference type="EMBL" id="QJSL01000009">
    <property type="protein sequence ID" value="RXW29052.1"/>
    <property type="molecule type" value="Genomic_DNA"/>
</dbReference>
<reference evidence="1 2" key="1">
    <citation type="submission" date="2018-06" db="EMBL/GenBank/DDBJ databases">
        <title>Carbapenemase-producing Enterobacteriaceae present in wastewater treatment plant effluent and nearby surface waters in the US.</title>
        <authorList>
            <person name="Mathys D.A."/>
            <person name="Mollenkopf D.F."/>
            <person name="Feicht S.M."/>
            <person name="Adams R.J."/>
            <person name="Albers A.L."/>
            <person name="Grooters S.V."/>
            <person name="Stuever D.M."/>
            <person name="Daniels J.B."/>
            <person name="Wittum T.E."/>
        </authorList>
    </citation>
    <scope>NUCLEOTIDE SEQUENCE [LARGE SCALE GENOMIC DNA]</scope>
    <source>
        <strain evidence="1 2">GEO_4_Eff_A</strain>
    </source>
</reference>
<name>A0A4Q2E9T4_ENTCL</name>
<sequence>MKKLLIFPIAFLLSGCPGGGVPVAEHRSVFIQGDTICFTVNKTDVLERYSIYYWPKKKYTVIKSDDNISLSYPNTCFIVNLKNGYKYNISYSLNGKSYSYQFFIDNDGNR</sequence>